<evidence type="ECO:0000313" key="3">
    <source>
        <dbReference type="Proteomes" id="UP000023152"/>
    </source>
</evidence>
<organism evidence="2 3">
    <name type="scientific">Reticulomyxa filosa</name>
    <dbReference type="NCBI Taxonomy" id="46433"/>
    <lineage>
        <taxon>Eukaryota</taxon>
        <taxon>Sar</taxon>
        <taxon>Rhizaria</taxon>
        <taxon>Retaria</taxon>
        <taxon>Foraminifera</taxon>
        <taxon>Monothalamids</taxon>
        <taxon>Reticulomyxidae</taxon>
        <taxon>Reticulomyxa</taxon>
    </lineage>
</organism>
<dbReference type="EMBL" id="ASPP01038724">
    <property type="protein sequence ID" value="ETO01287.1"/>
    <property type="molecule type" value="Genomic_DNA"/>
</dbReference>
<dbReference type="Proteomes" id="UP000023152">
    <property type="component" value="Unassembled WGS sequence"/>
</dbReference>
<dbReference type="AlphaFoldDB" id="X6LJH0"/>
<feature type="compositionally biased region" description="Polar residues" evidence="1">
    <location>
        <begin position="212"/>
        <end position="222"/>
    </location>
</feature>
<sequence length="315" mass="35961">MVPAQVLLIDTSGIIVREVLHRSSAALDKLENNSLSYLKKGQERACVHTQFEYCAQAAPMQTLYRKQLWNYVPWIEERAKDEIQKCNDYLHQDEKTKESKSGLPIHCLKASDTYDGIDICASLIRECARQMTPAPNVYFFKKTRQNSVFSKIQRIYVLSFSERFEQLLAIPSPPNIVLIRRNPFTCSAEERWCFANNESLLHTFVGDERQNNAKNDSQNKQAGFTHDKKQSQEYKSATAVSSMSVENVNYIRDYLVITRGVSGLGEKKAALLVNHPLWPGFQEFIPPNGPCTLEEATTKPQWAQLYSQKKISSIS</sequence>
<feature type="region of interest" description="Disordered" evidence="1">
    <location>
        <begin position="209"/>
        <end position="230"/>
    </location>
</feature>
<reference evidence="2 3" key="1">
    <citation type="journal article" date="2013" name="Curr. Biol.">
        <title>The Genome of the Foraminiferan Reticulomyxa filosa.</title>
        <authorList>
            <person name="Glockner G."/>
            <person name="Hulsmann N."/>
            <person name="Schleicher M."/>
            <person name="Noegel A.A."/>
            <person name="Eichinger L."/>
            <person name="Gallinger C."/>
            <person name="Pawlowski J."/>
            <person name="Sierra R."/>
            <person name="Euteneuer U."/>
            <person name="Pillet L."/>
            <person name="Moustafa A."/>
            <person name="Platzer M."/>
            <person name="Groth M."/>
            <person name="Szafranski K."/>
            <person name="Schliwa M."/>
        </authorList>
    </citation>
    <scope>NUCLEOTIDE SEQUENCE [LARGE SCALE GENOMIC DNA]</scope>
</reference>
<accession>X6LJH0</accession>
<comment type="caution">
    <text evidence="2">The sequence shown here is derived from an EMBL/GenBank/DDBJ whole genome shotgun (WGS) entry which is preliminary data.</text>
</comment>
<evidence type="ECO:0000256" key="1">
    <source>
        <dbReference type="SAM" id="MobiDB-lite"/>
    </source>
</evidence>
<evidence type="ECO:0000313" key="2">
    <source>
        <dbReference type="EMBL" id="ETO01287.1"/>
    </source>
</evidence>
<protein>
    <submittedName>
        <fullName evidence="2">Uncharacterized protein</fullName>
    </submittedName>
</protein>
<keyword evidence="3" id="KW-1185">Reference proteome</keyword>
<proteinExistence type="predicted"/>
<name>X6LJH0_RETFI</name>
<gene>
    <name evidence="2" type="ORF">RFI_36153</name>
</gene>